<evidence type="ECO:0000256" key="1">
    <source>
        <dbReference type="ARBA" id="ARBA00006243"/>
    </source>
</evidence>
<dbReference type="OrthoDB" id="153904at2"/>
<dbReference type="Proteomes" id="UP000465601">
    <property type="component" value="Unassembled WGS sequence"/>
</dbReference>
<organism evidence="4 5">
    <name type="scientific">Alkaliphilus serpentinus</name>
    <dbReference type="NCBI Taxonomy" id="1482731"/>
    <lineage>
        <taxon>Bacteria</taxon>
        <taxon>Bacillati</taxon>
        <taxon>Bacillota</taxon>
        <taxon>Clostridia</taxon>
        <taxon>Peptostreptococcales</taxon>
        <taxon>Natronincolaceae</taxon>
        <taxon>Alkaliphilus</taxon>
    </lineage>
</organism>
<reference evidence="4 5" key="1">
    <citation type="submission" date="2019-10" db="EMBL/GenBank/DDBJ databases">
        <title>Alkaliphilus serpentinus sp. nov. and Alkaliphilus pronyensis sp. nov., two novel anaerobic alkaliphilic species isolated from the serpentinized-hosted hydrothermal field of the Prony Bay (New Caledonia).</title>
        <authorList>
            <person name="Postec A."/>
        </authorList>
    </citation>
    <scope>NUCLEOTIDE SEQUENCE [LARGE SCALE GENOMIC DNA]</scope>
    <source>
        <strain evidence="4 5">LacT</strain>
    </source>
</reference>
<evidence type="ECO:0000313" key="5">
    <source>
        <dbReference type="Proteomes" id="UP000465601"/>
    </source>
</evidence>
<gene>
    <name evidence="4" type="ORF">F8153_07965</name>
</gene>
<dbReference type="InterPro" id="IPR036921">
    <property type="entry name" value="PurM-like_N_sf"/>
</dbReference>
<evidence type="ECO:0000313" key="4">
    <source>
        <dbReference type="EMBL" id="KAB3530024.1"/>
    </source>
</evidence>
<feature type="domain" description="PurM-like C-terminal" evidence="3">
    <location>
        <begin position="151"/>
        <end position="291"/>
    </location>
</feature>
<dbReference type="AlphaFoldDB" id="A0A833HNT6"/>
<dbReference type="GO" id="GO:0051604">
    <property type="term" value="P:protein maturation"/>
    <property type="evidence" value="ECO:0007669"/>
    <property type="project" value="TreeGrafter"/>
</dbReference>
<dbReference type="EMBL" id="WBZB01000024">
    <property type="protein sequence ID" value="KAB3530024.1"/>
    <property type="molecule type" value="Genomic_DNA"/>
</dbReference>
<evidence type="ECO:0000259" key="3">
    <source>
        <dbReference type="Pfam" id="PF02769"/>
    </source>
</evidence>
<feature type="domain" description="PurM-like N-terminal" evidence="2">
    <location>
        <begin position="33"/>
        <end position="138"/>
    </location>
</feature>
<protein>
    <submittedName>
        <fullName evidence="4">AIR synthase</fullName>
    </submittedName>
</protein>
<dbReference type="PANTHER" id="PTHR30303:SF4">
    <property type="entry name" value="HYDROGENASE EXPRESSION_FORMATION PROTEIN HYPE"/>
    <property type="match status" value="1"/>
</dbReference>
<dbReference type="PANTHER" id="PTHR30303">
    <property type="entry name" value="HYDROGENASE ISOENZYMES FORMATION PROTEIN HYPE"/>
    <property type="match status" value="1"/>
</dbReference>
<dbReference type="PIRSF" id="PIRSF005644">
    <property type="entry name" value="Hdrgns_mtr_HypE"/>
    <property type="match status" value="1"/>
</dbReference>
<dbReference type="SUPFAM" id="SSF55326">
    <property type="entry name" value="PurM N-terminal domain-like"/>
    <property type="match status" value="1"/>
</dbReference>
<dbReference type="Pfam" id="PF02769">
    <property type="entry name" value="AIRS_C"/>
    <property type="match status" value="1"/>
</dbReference>
<comment type="similarity">
    <text evidence="1">Belongs to the HypE family.</text>
</comment>
<dbReference type="InterPro" id="IPR016188">
    <property type="entry name" value="PurM-like_N"/>
</dbReference>
<dbReference type="SUPFAM" id="SSF56042">
    <property type="entry name" value="PurM C-terminal domain-like"/>
    <property type="match status" value="1"/>
</dbReference>
<dbReference type="Pfam" id="PF00586">
    <property type="entry name" value="AIRS"/>
    <property type="match status" value="1"/>
</dbReference>
<keyword evidence="5" id="KW-1185">Reference proteome</keyword>
<dbReference type="RefSeq" id="WP_151865831.1">
    <property type="nucleotide sequence ID" value="NZ_WBZB01000024.1"/>
</dbReference>
<dbReference type="InterPro" id="IPR010918">
    <property type="entry name" value="PurM-like_C_dom"/>
</dbReference>
<dbReference type="InterPro" id="IPR011854">
    <property type="entry name" value="HypE"/>
</dbReference>
<sequence>MKVGKIPSEELKEIVFSSITHRREEVLVRPGIGEDCAVVDFGQYACVLSTDPITAAIKDIGKLAIHISCNDVASNGVEPLGIMMTILAPIGTTKEDLKLVMEDANRAASEINVEIIGGHTEITDAVNRMVISTTAIGKQPKEKMISTKGAQEGDIVVMTKHAGLEGASIIASDYYDYLKNKMDIDALHKAKDFSKELSVVKEGKVAGELRANSIHDVTEGGILGALWELAEASSLGIEVDIEAIPIRQETLEICQIMGIDPYRLISSGVMVMTIPLDRLDSLIEGLKFIGVDGTPVARIIRGNRLIKKNGNLIPLQPPDTDEIYRVFDKSYK</sequence>
<comment type="caution">
    <text evidence="4">The sequence shown here is derived from an EMBL/GenBank/DDBJ whole genome shotgun (WGS) entry which is preliminary data.</text>
</comment>
<evidence type="ECO:0000259" key="2">
    <source>
        <dbReference type="Pfam" id="PF00586"/>
    </source>
</evidence>
<dbReference type="InterPro" id="IPR036676">
    <property type="entry name" value="PurM-like_C_sf"/>
</dbReference>
<dbReference type="Gene3D" id="3.90.650.10">
    <property type="entry name" value="PurM-like C-terminal domain"/>
    <property type="match status" value="1"/>
</dbReference>
<dbReference type="Gene3D" id="3.30.1330.10">
    <property type="entry name" value="PurM-like, N-terminal domain"/>
    <property type="match status" value="1"/>
</dbReference>
<name>A0A833HNT6_9FIRM</name>
<proteinExistence type="inferred from homology"/>
<dbReference type="CDD" id="cd06061">
    <property type="entry name" value="PurM-like1"/>
    <property type="match status" value="1"/>
</dbReference>
<accession>A0A833HNT6</accession>